<proteinExistence type="inferred from homology"/>
<dbReference type="PROSITE" id="PS51365">
    <property type="entry name" value="RENAL_DIPEPTIDASE_2"/>
    <property type="match status" value="1"/>
</dbReference>
<keyword evidence="2" id="KW-0482">Metalloprotease</keyword>
<organism evidence="4 5">
    <name type="scientific">Exophiala aquamarina CBS 119918</name>
    <dbReference type="NCBI Taxonomy" id="1182545"/>
    <lineage>
        <taxon>Eukaryota</taxon>
        <taxon>Fungi</taxon>
        <taxon>Dikarya</taxon>
        <taxon>Ascomycota</taxon>
        <taxon>Pezizomycotina</taxon>
        <taxon>Eurotiomycetes</taxon>
        <taxon>Chaetothyriomycetidae</taxon>
        <taxon>Chaetothyriales</taxon>
        <taxon>Herpotrichiellaceae</taxon>
        <taxon>Exophiala</taxon>
    </lineage>
</organism>
<dbReference type="InterPro" id="IPR008257">
    <property type="entry name" value="Pept_M19"/>
</dbReference>
<evidence type="ECO:0000313" key="5">
    <source>
        <dbReference type="Proteomes" id="UP000027920"/>
    </source>
</evidence>
<dbReference type="VEuPathDB" id="FungiDB:A1O9_00170"/>
<sequence length="464" mass="51543">MSSKQSLTARHNADKQGRSKGLSLPALISGILLLGIAVLWLAPRSSGGILQTILGQTTSEAADVRLDPQDYAGRARQILRSTPLIDGHNDFPYLLRLQLHNQIYDRDFETEGSESQTDFQKMKQGLMGGQFWSVFVPCPEDLVPGVDHNDPNKRVPDLNEPNWAVRDTLEQIDITKRLVAEYPDSLELCFSPECVRRVHKSGKIASMIGIEGGHQTGDSLGALRLLFETGARYMTLTHNCDNAYGTSWVSMDLKTGKDAGLTDFGRAFVMEANRLGLFVDLSHVSHQTMRDVLEVAKAPVIFSHSAAYSLHGHLRNVPDDVLRSLKQNGGVVMVPAISLFLNSEHPEEATVEDVVDHILWIADIAGWEHVGLGSDFDGSTLFVKGLEDVSQWPNLIERLLARGNVTDEQAKLLVGDNLLRAWAEMENVARDSQLGGERPREETWEGRFWETDAFDVPKIFPEVK</sequence>
<comment type="catalytic activity">
    <reaction evidence="2">
        <text>an L-aminoacyl-L-amino acid + H2O = 2 an L-alpha-amino acid</text>
        <dbReference type="Rhea" id="RHEA:48940"/>
        <dbReference type="ChEBI" id="CHEBI:15377"/>
        <dbReference type="ChEBI" id="CHEBI:59869"/>
        <dbReference type="ChEBI" id="CHEBI:77460"/>
        <dbReference type="EC" id="3.4.13.19"/>
    </reaction>
</comment>
<name>A0A072PS92_9EURO</name>
<dbReference type="Pfam" id="PF01244">
    <property type="entry name" value="Peptidase_M19"/>
    <property type="match status" value="1"/>
</dbReference>
<dbReference type="GO" id="GO:0070573">
    <property type="term" value="F:metallodipeptidase activity"/>
    <property type="evidence" value="ECO:0007669"/>
    <property type="project" value="InterPro"/>
</dbReference>
<evidence type="ECO:0000256" key="2">
    <source>
        <dbReference type="RuleBase" id="RU341113"/>
    </source>
</evidence>
<keyword evidence="3" id="KW-1133">Transmembrane helix</keyword>
<comment type="similarity">
    <text evidence="2">Belongs to the metallo-dependent hydrolases superfamily. Peptidase M19 family.</text>
</comment>
<dbReference type="PANTHER" id="PTHR10443:SF12">
    <property type="entry name" value="DIPEPTIDASE"/>
    <property type="match status" value="1"/>
</dbReference>
<evidence type="ECO:0000256" key="3">
    <source>
        <dbReference type="SAM" id="Phobius"/>
    </source>
</evidence>
<dbReference type="GO" id="GO:0046872">
    <property type="term" value="F:metal ion binding"/>
    <property type="evidence" value="ECO:0007669"/>
    <property type="project" value="UniProtKB-UniRule"/>
</dbReference>
<keyword evidence="3" id="KW-0472">Membrane</keyword>
<keyword evidence="1 2" id="KW-0224">Dipeptidase</keyword>
<dbReference type="OrthoDB" id="445695at2759"/>
<dbReference type="GO" id="GO:0006508">
    <property type="term" value="P:proteolysis"/>
    <property type="evidence" value="ECO:0007669"/>
    <property type="project" value="UniProtKB-KW"/>
</dbReference>
<feature type="transmembrane region" description="Helical" evidence="3">
    <location>
        <begin position="21"/>
        <end position="42"/>
    </location>
</feature>
<dbReference type="InterPro" id="IPR032466">
    <property type="entry name" value="Metal_Hydrolase"/>
</dbReference>
<keyword evidence="3" id="KW-0812">Transmembrane</keyword>
<keyword evidence="2" id="KW-0645">Protease</keyword>
<comment type="caution">
    <text evidence="4">The sequence shown here is derived from an EMBL/GenBank/DDBJ whole genome shotgun (WGS) entry which is preliminary data.</text>
</comment>
<dbReference type="EMBL" id="AMGV01000001">
    <property type="protein sequence ID" value="KEF62198.1"/>
    <property type="molecule type" value="Genomic_DNA"/>
</dbReference>
<evidence type="ECO:0000256" key="1">
    <source>
        <dbReference type="ARBA" id="ARBA00022997"/>
    </source>
</evidence>
<keyword evidence="2" id="KW-0479">Metal-binding</keyword>
<dbReference type="Proteomes" id="UP000027920">
    <property type="component" value="Unassembled WGS sequence"/>
</dbReference>
<keyword evidence="2" id="KW-0862">Zinc</keyword>
<comment type="cofactor">
    <cofactor evidence="2">
        <name>Zn(2+)</name>
        <dbReference type="ChEBI" id="CHEBI:29105"/>
    </cofactor>
</comment>
<protein>
    <recommendedName>
        <fullName evidence="2">Dipeptidase</fullName>
        <ecNumber evidence="2">3.4.13.19</ecNumber>
    </recommendedName>
</protein>
<evidence type="ECO:0000313" key="4">
    <source>
        <dbReference type="EMBL" id="KEF62198.1"/>
    </source>
</evidence>
<dbReference type="STRING" id="1182545.A0A072PS92"/>
<reference evidence="4 5" key="1">
    <citation type="submission" date="2013-03" db="EMBL/GenBank/DDBJ databases">
        <title>The Genome Sequence of Exophiala aquamarina CBS 119918.</title>
        <authorList>
            <consortium name="The Broad Institute Genomics Platform"/>
            <person name="Cuomo C."/>
            <person name="de Hoog S."/>
            <person name="Gorbushina A."/>
            <person name="Walker B."/>
            <person name="Young S.K."/>
            <person name="Zeng Q."/>
            <person name="Gargeya S."/>
            <person name="Fitzgerald M."/>
            <person name="Haas B."/>
            <person name="Abouelleil A."/>
            <person name="Allen A.W."/>
            <person name="Alvarado L."/>
            <person name="Arachchi H.M."/>
            <person name="Berlin A.M."/>
            <person name="Chapman S.B."/>
            <person name="Gainer-Dewar J."/>
            <person name="Goldberg J."/>
            <person name="Griggs A."/>
            <person name="Gujja S."/>
            <person name="Hansen M."/>
            <person name="Howarth C."/>
            <person name="Imamovic A."/>
            <person name="Ireland A."/>
            <person name="Larimer J."/>
            <person name="McCowan C."/>
            <person name="Murphy C."/>
            <person name="Pearson M."/>
            <person name="Poon T.W."/>
            <person name="Priest M."/>
            <person name="Roberts A."/>
            <person name="Saif S."/>
            <person name="Shea T."/>
            <person name="Sisk P."/>
            <person name="Sykes S."/>
            <person name="Wortman J."/>
            <person name="Nusbaum C."/>
            <person name="Birren B."/>
        </authorList>
    </citation>
    <scope>NUCLEOTIDE SEQUENCE [LARGE SCALE GENOMIC DNA]</scope>
    <source>
        <strain evidence="4 5">CBS 119918</strain>
    </source>
</reference>
<dbReference type="AlphaFoldDB" id="A0A072PS92"/>
<dbReference type="GeneID" id="25275122"/>
<dbReference type="EC" id="3.4.13.19" evidence="2"/>
<gene>
    <name evidence="4" type="ORF">A1O9_00170</name>
</gene>
<keyword evidence="5" id="KW-1185">Reference proteome</keyword>
<keyword evidence="2" id="KW-0378">Hydrolase</keyword>
<dbReference type="RefSeq" id="XP_013264788.1">
    <property type="nucleotide sequence ID" value="XM_013409334.1"/>
</dbReference>
<dbReference type="SUPFAM" id="SSF51556">
    <property type="entry name" value="Metallo-dependent hydrolases"/>
    <property type="match status" value="1"/>
</dbReference>
<dbReference type="CDD" id="cd01301">
    <property type="entry name" value="rDP_like"/>
    <property type="match status" value="1"/>
</dbReference>
<dbReference type="Gene3D" id="3.20.20.140">
    <property type="entry name" value="Metal-dependent hydrolases"/>
    <property type="match status" value="1"/>
</dbReference>
<dbReference type="HOGENOM" id="CLU_031404_4_2_1"/>
<accession>A0A072PS92</accession>
<dbReference type="PANTHER" id="PTHR10443">
    <property type="entry name" value="MICROSOMAL DIPEPTIDASE"/>
    <property type="match status" value="1"/>
</dbReference>